<reference evidence="1" key="2">
    <citation type="submission" date="2020-09" db="EMBL/GenBank/DDBJ databases">
        <authorList>
            <person name="Sun Q."/>
            <person name="Zhou Y."/>
        </authorList>
    </citation>
    <scope>NUCLEOTIDE SEQUENCE</scope>
    <source>
        <strain evidence="1">CGMCC 4.7201</strain>
    </source>
</reference>
<proteinExistence type="predicted"/>
<dbReference type="RefSeq" id="WP_189134063.1">
    <property type="nucleotide sequence ID" value="NZ_BMMS01000023.1"/>
</dbReference>
<protein>
    <recommendedName>
        <fullName evidence="3">RidA family protein</fullName>
    </recommendedName>
</protein>
<dbReference type="Gene3D" id="3.30.1330.40">
    <property type="entry name" value="RutC-like"/>
    <property type="match status" value="2"/>
</dbReference>
<reference evidence="1" key="1">
    <citation type="journal article" date="2014" name="Int. J. Syst. Evol. Microbiol.">
        <title>Complete genome sequence of Corynebacterium casei LMG S-19264T (=DSM 44701T), isolated from a smear-ripened cheese.</title>
        <authorList>
            <consortium name="US DOE Joint Genome Institute (JGI-PGF)"/>
            <person name="Walter F."/>
            <person name="Albersmeier A."/>
            <person name="Kalinowski J."/>
            <person name="Ruckert C."/>
        </authorList>
    </citation>
    <scope>NUCLEOTIDE SEQUENCE</scope>
    <source>
        <strain evidence="1">CGMCC 4.7201</strain>
    </source>
</reference>
<dbReference type="InterPro" id="IPR006175">
    <property type="entry name" value="YjgF/YER057c/UK114"/>
</dbReference>
<evidence type="ECO:0000313" key="2">
    <source>
        <dbReference type="Proteomes" id="UP000641932"/>
    </source>
</evidence>
<dbReference type="PANTHER" id="PTHR11803">
    <property type="entry name" value="2-IMINOBUTANOATE/2-IMINOPROPANOATE DEAMINASE RIDA"/>
    <property type="match status" value="1"/>
</dbReference>
<sequence>MTAQTGRGRVVRDVVDGEGLYFSRFATAGPYVFMSSLPVDETGRLPGESEVKAPYHLSPAAHCTLQTRYIYQRYVDMLPELGSSIRDVAQIEQYMPAKKYGDAYTEESRSPGFLDKARPTSANISTGPLVPGFATIAHTGIAVSPERGFTKQIATASAGYHESLTERTYGDSFSEEGPFNEVITVGPYVFTVGDTAIDYAAHDIHQDAKVDDIVWWGSEIRSETEFVLTRLETYLARVGASLDDVVHMTVYLTDLADLFELDKVWRRRFTGAPPARTVVPCQGLGIPAFEGSDLHHRDRAVRMEQMSQSVRPGLGYQREIVSTGREPLGHESEAVKAGPLLWVSQLLAGDASGLHSAPDVMSQLDCIFDRLDEVCRAGNTSIDNLVRLRAFVTDPTDGYAVYRMLKRVMPDSPPTVCVTAVPGPLHVPGCSVLVDAVAYAEPSQAV</sequence>
<dbReference type="GO" id="GO:0005829">
    <property type="term" value="C:cytosol"/>
    <property type="evidence" value="ECO:0007669"/>
    <property type="project" value="TreeGrafter"/>
</dbReference>
<name>A0A918DZR0_9ACTN</name>
<dbReference type="InterPro" id="IPR035959">
    <property type="entry name" value="RutC-like_sf"/>
</dbReference>
<accession>A0A918DZR0</accession>
<gene>
    <name evidence="1" type="ORF">GCM10012280_50390</name>
</gene>
<dbReference type="Pfam" id="PF01042">
    <property type="entry name" value="Ribonuc_L-PSP"/>
    <property type="match status" value="1"/>
</dbReference>
<comment type="caution">
    <text evidence="1">The sequence shown here is derived from an EMBL/GenBank/DDBJ whole genome shotgun (WGS) entry which is preliminary data.</text>
</comment>
<dbReference type="AlphaFoldDB" id="A0A918DZR0"/>
<organism evidence="1 2">
    <name type="scientific">Wenjunlia tyrosinilytica</name>
    <dbReference type="NCBI Taxonomy" id="1544741"/>
    <lineage>
        <taxon>Bacteria</taxon>
        <taxon>Bacillati</taxon>
        <taxon>Actinomycetota</taxon>
        <taxon>Actinomycetes</taxon>
        <taxon>Kitasatosporales</taxon>
        <taxon>Streptomycetaceae</taxon>
        <taxon>Wenjunlia</taxon>
    </lineage>
</organism>
<evidence type="ECO:0008006" key="3">
    <source>
        <dbReference type="Google" id="ProtNLM"/>
    </source>
</evidence>
<dbReference type="Proteomes" id="UP000641932">
    <property type="component" value="Unassembled WGS sequence"/>
</dbReference>
<dbReference type="CDD" id="cd00448">
    <property type="entry name" value="YjgF_YER057c_UK114_family"/>
    <property type="match status" value="1"/>
</dbReference>
<dbReference type="EMBL" id="BMMS01000023">
    <property type="protein sequence ID" value="GGO94752.1"/>
    <property type="molecule type" value="Genomic_DNA"/>
</dbReference>
<dbReference type="SUPFAM" id="SSF55298">
    <property type="entry name" value="YjgF-like"/>
    <property type="match status" value="2"/>
</dbReference>
<dbReference type="PANTHER" id="PTHR11803:SF39">
    <property type="entry name" value="2-IMINOBUTANOATE_2-IMINOPROPANOATE DEAMINASE"/>
    <property type="match status" value="1"/>
</dbReference>
<keyword evidence="2" id="KW-1185">Reference proteome</keyword>
<evidence type="ECO:0000313" key="1">
    <source>
        <dbReference type="EMBL" id="GGO94752.1"/>
    </source>
</evidence>
<dbReference type="GO" id="GO:0019239">
    <property type="term" value="F:deaminase activity"/>
    <property type="evidence" value="ECO:0007669"/>
    <property type="project" value="TreeGrafter"/>
</dbReference>